<name>A0A9K3CYK0_9EUKA</name>
<dbReference type="InterPro" id="IPR001763">
    <property type="entry name" value="Rhodanese-like_dom"/>
</dbReference>
<dbReference type="AlphaFoldDB" id="A0A9K3CYK0"/>
<evidence type="ECO:0000256" key="4">
    <source>
        <dbReference type="ARBA" id="ARBA00022490"/>
    </source>
</evidence>
<dbReference type="Proteomes" id="UP000265618">
    <property type="component" value="Unassembled WGS sequence"/>
</dbReference>
<comment type="similarity">
    <text evidence="10">Belongs to the CEP41 family.</text>
</comment>
<evidence type="ECO:0000256" key="3">
    <source>
        <dbReference type="ARBA" id="ARBA00022448"/>
    </source>
</evidence>
<evidence type="ECO:0000256" key="10">
    <source>
        <dbReference type="ARBA" id="ARBA00038465"/>
    </source>
</evidence>
<dbReference type="PROSITE" id="PS50206">
    <property type="entry name" value="RHODANESE_3"/>
    <property type="match status" value="1"/>
</dbReference>
<evidence type="ECO:0000313" key="12">
    <source>
        <dbReference type="EMBL" id="GIQ85621.1"/>
    </source>
</evidence>
<evidence type="ECO:0000256" key="1">
    <source>
        <dbReference type="ARBA" id="ARBA00004120"/>
    </source>
</evidence>
<evidence type="ECO:0000256" key="7">
    <source>
        <dbReference type="ARBA" id="ARBA00023069"/>
    </source>
</evidence>
<evidence type="ECO:0000256" key="8">
    <source>
        <dbReference type="ARBA" id="ARBA00023212"/>
    </source>
</evidence>
<accession>A0A9K3CYK0</accession>
<keyword evidence="7" id="KW-0969">Cilium</keyword>
<dbReference type="GO" id="GO:0036064">
    <property type="term" value="C:ciliary basal body"/>
    <property type="evidence" value="ECO:0007669"/>
    <property type="project" value="TreeGrafter"/>
</dbReference>
<proteinExistence type="inferred from homology"/>
<keyword evidence="4" id="KW-0963">Cytoplasm</keyword>
<keyword evidence="9" id="KW-0966">Cell projection</keyword>
<protein>
    <recommendedName>
        <fullName evidence="11">Rhodanese domain-containing protein</fullName>
    </recommendedName>
</protein>
<keyword evidence="8" id="KW-0206">Cytoskeleton</keyword>
<evidence type="ECO:0000256" key="2">
    <source>
        <dbReference type="ARBA" id="ARBA00004300"/>
    </source>
</evidence>
<evidence type="ECO:0000256" key="5">
    <source>
        <dbReference type="ARBA" id="ARBA00022794"/>
    </source>
</evidence>
<keyword evidence="5" id="KW-0970">Cilium biogenesis/degradation</keyword>
<dbReference type="Pfam" id="PF00581">
    <property type="entry name" value="Rhodanese"/>
    <property type="match status" value="1"/>
</dbReference>
<dbReference type="GO" id="GO:0015031">
    <property type="term" value="P:protein transport"/>
    <property type="evidence" value="ECO:0007669"/>
    <property type="project" value="UniProtKB-KW"/>
</dbReference>
<comment type="caution">
    <text evidence="12">The sequence shown here is derived from an EMBL/GenBank/DDBJ whole genome shotgun (WGS) entry which is preliminary data.</text>
</comment>
<dbReference type="SUPFAM" id="SSF52821">
    <property type="entry name" value="Rhodanese/Cell cycle control phosphatase"/>
    <property type="match status" value="1"/>
</dbReference>
<evidence type="ECO:0000313" key="13">
    <source>
        <dbReference type="Proteomes" id="UP000265618"/>
    </source>
</evidence>
<dbReference type="OrthoDB" id="70250at2759"/>
<dbReference type="GO" id="GO:0005813">
    <property type="term" value="C:centrosome"/>
    <property type="evidence" value="ECO:0007669"/>
    <property type="project" value="UniProtKB-SubCell"/>
</dbReference>
<evidence type="ECO:0000259" key="11">
    <source>
        <dbReference type="PROSITE" id="PS50206"/>
    </source>
</evidence>
<keyword evidence="3" id="KW-0813">Transport</keyword>
<dbReference type="PANTHER" id="PTHR44390:SF1">
    <property type="entry name" value="CENTROSOMAL PROTEIN OF 41 KDA"/>
    <property type="match status" value="1"/>
</dbReference>
<dbReference type="GO" id="GO:0060271">
    <property type="term" value="P:cilium assembly"/>
    <property type="evidence" value="ECO:0007669"/>
    <property type="project" value="TreeGrafter"/>
</dbReference>
<dbReference type="InterPro" id="IPR051889">
    <property type="entry name" value="CEP41"/>
</dbReference>
<evidence type="ECO:0000256" key="9">
    <source>
        <dbReference type="ARBA" id="ARBA00023273"/>
    </source>
</evidence>
<reference evidence="12 13" key="1">
    <citation type="journal article" date="2018" name="PLoS ONE">
        <title>The draft genome of Kipferlia bialata reveals reductive genome evolution in fornicate parasites.</title>
        <authorList>
            <person name="Tanifuji G."/>
            <person name="Takabayashi S."/>
            <person name="Kume K."/>
            <person name="Takagi M."/>
            <person name="Nakayama T."/>
            <person name="Kamikawa R."/>
            <person name="Inagaki Y."/>
            <person name="Hashimoto T."/>
        </authorList>
    </citation>
    <scope>NUCLEOTIDE SEQUENCE [LARGE SCALE GENOMIC DNA]</scope>
    <source>
        <strain evidence="12">NY0173</strain>
    </source>
</reference>
<keyword evidence="6" id="KW-0653">Protein transport</keyword>
<comment type="subcellular location">
    <subcellularLocation>
        <location evidence="1">Cytoplasm</location>
        <location evidence="1">Cytoskeleton</location>
        <location evidence="1">Cilium basal body</location>
    </subcellularLocation>
    <subcellularLocation>
        <location evidence="2">Cytoplasm</location>
        <location evidence="2">Cytoskeleton</location>
        <location evidence="2">Microtubule organizing center</location>
        <location evidence="2">Centrosome</location>
    </subcellularLocation>
</comment>
<dbReference type="Gene3D" id="3.40.250.10">
    <property type="entry name" value="Rhodanese-like domain"/>
    <property type="match status" value="1"/>
</dbReference>
<evidence type="ECO:0000256" key="6">
    <source>
        <dbReference type="ARBA" id="ARBA00022927"/>
    </source>
</evidence>
<organism evidence="12 13">
    <name type="scientific">Kipferlia bialata</name>
    <dbReference type="NCBI Taxonomy" id="797122"/>
    <lineage>
        <taxon>Eukaryota</taxon>
        <taxon>Metamonada</taxon>
        <taxon>Carpediemonas-like organisms</taxon>
        <taxon>Kipferlia</taxon>
    </lineage>
</organism>
<dbReference type="InterPro" id="IPR036873">
    <property type="entry name" value="Rhodanese-like_dom_sf"/>
</dbReference>
<gene>
    <name evidence="12" type="ORF">KIPB_007321</name>
</gene>
<feature type="domain" description="Rhodanese" evidence="11">
    <location>
        <begin position="4"/>
        <end position="104"/>
    </location>
</feature>
<sequence>MMEDGRMFVLLDMREEEEEFEKEHLWGAVHFPVARLRRATNRFPTDLHYFTKSEGSLCVLCGLTGPALDEAAYLLREAGIDQNRILLLAQDLEEFTERYPALSVRKGMGERAQ</sequence>
<dbReference type="EMBL" id="BDIP01002038">
    <property type="protein sequence ID" value="GIQ85621.1"/>
    <property type="molecule type" value="Genomic_DNA"/>
</dbReference>
<dbReference type="PANTHER" id="PTHR44390">
    <property type="entry name" value="CENTROSOMAL PROTEIN OF 41 KDA"/>
    <property type="match status" value="1"/>
</dbReference>
<keyword evidence="13" id="KW-1185">Reference proteome</keyword>